<dbReference type="InterPro" id="IPR006683">
    <property type="entry name" value="Thioestr_dom"/>
</dbReference>
<dbReference type="InterPro" id="IPR029069">
    <property type="entry name" value="HotDog_dom_sf"/>
</dbReference>
<dbReference type="HOGENOM" id="CLU_768935_0_0_11"/>
<protein>
    <submittedName>
        <fullName evidence="2">Thioesterase superfamily protein</fullName>
    </submittedName>
</protein>
<dbReference type="Gene3D" id="3.10.129.10">
    <property type="entry name" value="Hotdog Thioesterase"/>
    <property type="match status" value="2"/>
</dbReference>
<evidence type="ECO:0000313" key="3">
    <source>
        <dbReference type="Proteomes" id="UP000002484"/>
    </source>
</evidence>
<sequence>MIGDEAGILTAGGVTEAPVGTTPADEAARTGVPVGSPFADAAGARLLTAAEGRATATMTIPAWLAGPTPGGGLGTAAVAALAEIAMGAAGNAGLAADELTQTAALQLHTRGPAEGWPGLGAAAPAVSVFAPAPAAARTRRRQVELRAEARVQDTEADEAGAPLRRVTATVSTPGGRPLATASAIRAVVRSTSADRDRAEDAAGLAHRAGPTGCGEADAATRQAPDGLVRHRPPSHPLLAELAADVDHDGDQVTLRLAPPAWLANRLGRVHTAASCALVEAAIGTVLARRLPTGSTVHTLSLDLTVVRSLTLEAEVTAVATVRHLGRRLAVVDVEVGQAAAPPSVLGRATVSRTSHRLSQP</sequence>
<gene>
    <name evidence="2" type="ordered locus">FraEuI1c_4784</name>
</gene>
<dbReference type="STRING" id="298654.FraEuI1c_4784"/>
<evidence type="ECO:0000313" key="2">
    <source>
        <dbReference type="EMBL" id="ADP82774.1"/>
    </source>
</evidence>
<name>E3IZK4_PSEI1</name>
<reference evidence="2 3" key="1">
    <citation type="submission" date="2010-10" db="EMBL/GenBank/DDBJ databases">
        <title>Complete sequence of Frankia sp. EuI1c.</title>
        <authorList>
            <consortium name="US DOE Joint Genome Institute"/>
            <person name="Lucas S."/>
            <person name="Copeland A."/>
            <person name="Lapidus A."/>
            <person name="Cheng J.-F."/>
            <person name="Bruce D."/>
            <person name="Goodwin L."/>
            <person name="Pitluck S."/>
            <person name="Chertkov O."/>
            <person name="Detter J.C."/>
            <person name="Han C."/>
            <person name="Tapia R."/>
            <person name="Land M."/>
            <person name="Hauser L."/>
            <person name="Jeffries C."/>
            <person name="Kyrpides N."/>
            <person name="Ivanova N."/>
            <person name="Mikhailova N."/>
            <person name="Beauchemin N."/>
            <person name="Sen A."/>
            <person name="Sur S.A."/>
            <person name="Gtari M."/>
            <person name="Wall L."/>
            <person name="Tisa L."/>
            <person name="Woyke T."/>
        </authorList>
    </citation>
    <scope>NUCLEOTIDE SEQUENCE [LARGE SCALE GENOMIC DNA]</scope>
    <source>
        <strain evidence="3">DSM 45817 / CECT 9037 / EuI1c</strain>
    </source>
</reference>
<dbReference type="Proteomes" id="UP000002484">
    <property type="component" value="Chromosome"/>
</dbReference>
<dbReference type="Pfam" id="PF03061">
    <property type="entry name" value="4HBT"/>
    <property type="match status" value="1"/>
</dbReference>
<dbReference type="EMBL" id="CP002299">
    <property type="protein sequence ID" value="ADP82774.1"/>
    <property type="molecule type" value="Genomic_DNA"/>
</dbReference>
<accession>E3IZK4</accession>
<dbReference type="CDD" id="cd03443">
    <property type="entry name" value="PaaI_thioesterase"/>
    <property type="match status" value="1"/>
</dbReference>
<dbReference type="KEGG" id="fri:FraEuI1c_4784"/>
<dbReference type="AlphaFoldDB" id="E3IZK4"/>
<evidence type="ECO:0000259" key="1">
    <source>
        <dbReference type="Pfam" id="PF03061"/>
    </source>
</evidence>
<organism evidence="2 3">
    <name type="scientific">Pseudofrankia inefficax (strain DSM 45817 / CECT 9037 / DDB 130130 / EuI1c)</name>
    <name type="common">Frankia inefficax</name>
    <dbReference type="NCBI Taxonomy" id="298654"/>
    <lineage>
        <taxon>Bacteria</taxon>
        <taxon>Bacillati</taxon>
        <taxon>Actinomycetota</taxon>
        <taxon>Actinomycetes</taxon>
        <taxon>Frankiales</taxon>
        <taxon>Frankiaceae</taxon>
        <taxon>Pseudofrankia</taxon>
    </lineage>
</organism>
<dbReference type="RefSeq" id="WP_013425892.1">
    <property type="nucleotide sequence ID" value="NC_014666.1"/>
</dbReference>
<proteinExistence type="predicted"/>
<feature type="domain" description="Thioesterase" evidence="1">
    <location>
        <begin position="267"/>
        <end position="335"/>
    </location>
</feature>
<dbReference type="InParanoid" id="E3IZK4"/>
<keyword evidence="3" id="KW-1185">Reference proteome</keyword>
<dbReference type="SUPFAM" id="SSF54637">
    <property type="entry name" value="Thioesterase/thiol ester dehydrase-isomerase"/>
    <property type="match status" value="2"/>
</dbReference>